<sequence length="141" mass="16478">MHIMYVDESGDPGNSQHSSPHYILTGLIIDQEDWKTCLDLLKTLRANIKASYGLQPQTEFHAMEIFRTSSPAYKAIKKYDRINMLKFYANEIPIIFSNAKILNICLKKSDHPLILNFQNLAWNRFFPDMILIYAKRLKIKE</sequence>
<dbReference type="Pfam" id="PF12686">
    <property type="entry name" value="DUF3800"/>
    <property type="match status" value="1"/>
</dbReference>
<keyword evidence="2" id="KW-1185">Reference proteome</keyword>
<dbReference type="AlphaFoldDB" id="A0A7G9QGB5"/>
<dbReference type="Proteomes" id="UP000515806">
    <property type="component" value="Chromosome"/>
</dbReference>
<accession>A0A7G9QGB5</accession>
<evidence type="ECO:0000313" key="2">
    <source>
        <dbReference type="Proteomes" id="UP000515806"/>
    </source>
</evidence>
<name>A0A7G9QGB5_9SPHI</name>
<dbReference type="KEGG" id="proe:H9L23_25500"/>
<dbReference type="EMBL" id="CP060723">
    <property type="protein sequence ID" value="QNN42390.1"/>
    <property type="molecule type" value="Genomic_DNA"/>
</dbReference>
<dbReference type="InterPro" id="IPR024524">
    <property type="entry name" value="DUF3800"/>
</dbReference>
<proteinExistence type="predicted"/>
<evidence type="ECO:0000313" key="1">
    <source>
        <dbReference type="EMBL" id="QNN42390.1"/>
    </source>
</evidence>
<protein>
    <submittedName>
        <fullName evidence="1">DUF3800 domain-containing protein</fullName>
    </submittedName>
</protein>
<reference evidence="1 2" key="1">
    <citation type="submission" date="2020-08" db="EMBL/GenBank/DDBJ databases">
        <title>Genome sequence of Pedobacter roseus KACC 11594T.</title>
        <authorList>
            <person name="Hyun D.-W."/>
            <person name="Bae J.-W."/>
        </authorList>
    </citation>
    <scope>NUCLEOTIDE SEQUENCE [LARGE SCALE GENOMIC DNA]</scope>
    <source>
        <strain evidence="1 2">KACC 11594</strain>
    </source>
</reference>
<dbReference type="RefSeq" id="WP_187592917.1">
    <property type="nucleotide sequence ID" value="NZ_CP060723.1"/>
</dbReference>
<organism evidence="1 2">
    <name type="scientific">Pedobacter roseus</name>
    <dbReference type="NCBI Taxonomy" id="336820"/>
    <lineage>
        <taxon>Bacteria</taxon>
        <taxon>Pseudomonadati</taxon>
        <taxon>Bacteroidota</taxon>
        <taxon>Sphingobacteriia</taxon>
        <taxon>Sphingobacteriales</taxon>
        <taxon>Sphingobacteriaceae</taxon>
        <taxon>Pedobacter</taxon>
    </lineage>
</organism>
<gene>
    <name evidence="1" type="ORF">H9L23_25500</name>
</gene>